<accession>Q1PXE2</accession>
<dbReference type="InterPro" id="IPR020568">
    <property type="entry name" value="Ribosomal_Su5_D2-typ_SF"/>
</dbReference>
<dbReference type="SUPFAM" id="SSF54211">
    <property type="entry name" value="Ribosomal protein S5 domain 2-like"/>
    <property type="match status" value="1"/>
</dbReference>
<dbReference type="GO" id="GO:0004252">
    <property type="term" value="F:serine-type endopeptidase activity"/>
    <property type="evidence" value="ECO:0007669"/>
    <property type="project" value="InterPro"/>
</dbReference>
<gene>
    <name evidence="4" type="ORF">KSMBR1_2909</name>
    <name evidence="3" type="ORF">kustc1156</name>
</gene>
<reference evidence="4" key="4">
    <citation type="submission" date="2017-10" db="EMBL/GenBank/DDBJ databases">
        <authorList>
            <person name="Banno H."/>
            <person name="Chua N.-H."/>
        </authorList>
    </citation>
    <scope>NUCLEOTIDE SEQUENCE [LARGE SCALE GENOMIC DNA]</scope>
    <source>
        <strain evidence="4">Kuenenia_mbr1_ru-nijmegen</strain>
    </source>
</reference>
<dbReference type="GO" id="GO:0030163">
    <property type="term" value="P:protein catabolic process"/>
    <property type="evidence" value="ECO:0007669"/>
    <property type="project" value="InterPro"/>
</dbReference>
<evidence type="ECO:0000313" key="4">
    <source>
        <dbReference type="EMBL" id="SOH05390.1"/>
    </source>
</evidence>
<dbReference type="NCBIfam" id="TIGR02688">
    <property type="entry name" value="BREX system Lon protease-like protein BrxL"/>
    <property type="match status" value="1"/>
</dbReference>
<dbReference type="KEGG" id="kst:KSMBR1_2909"/>
<dbReference type="Gene3D" id="3.30.230.10">
    <property type="match status" value="1"/>
</dbReference>
<evidence type="ECO:0000259" key="2">
    <source>
        <dbReference type="Pfam" id="PF20442"/>
    </source>
</evidence>
<dbReference type="InterPro" id="IPR046838">
    <property type="entry name" value="BrxL_N"/>
</dbReference>
<dbReference type="Pfam" id="PF20442">
    <property type="entry name" value="BrxL_N"/>
    <property type="match status" value="1"/>
</dbReference>
<dbReference type="Pfam" id="PF05362">
    <property type="entry name" value="Lon_C"/>
    <property type="match status" value="1"/>
</dbReference>
<dbReference type="GO" id="GO:0006508">
    <property type="term" value="P:proteolysis"/>
    <property type="evidence" value="ECO:0007669"/>
    <property type="project" value="InterPro"/>
</dbReference>
<dbReference type="RefSeq" id="WP_099325975.1">
    <property type="nucleotide sequence ID" value="NZ_LT934425.1"/>
</dbReference>
<dbReference type="InterPro" id="IPR008269">
    <property type="entry name" value="Lon_proteolytic"/>
</dbReference>
<feature type="domain" description="BREX system Lon protease-like BrxL N-terminal" evidence="2">
    <location>
        <begin position="10"/>
        <end position="141"/>
    </location>
</feature>
<organism evidence="3">
    <name type="scientific">Kuenenia stuttgartiensis</name>
    <dbReference type="NCBI Taxonomy" id="174633"/>
    <lineage>
        <taxon>Bacteria</taxon>
        <taxon>Pseudomonadati</taxon>
        <taxon>Planctomycetota</taxon>
        <taxon>Candidatus Brocadiia</taxon>
        <taxon>Candidatus Brocadiales</taxon>
        <taxon>Candidatus Brocadiaceae</taxon>
        <taxon>Candidatus Kuenenia</taxon>
    </lineage>
</organism>
<keyword evidence="5" id="KW-1185">Reference proteome</keyword>
<name>Q1PXE2_KUEST</name>
<feature type="domain" description="Lon proteolytic" evidence="1">
    <location>
        <begin position="511"/>
        <end position="657"/>
    </location>
</feature>
<dbReference type="OrthoDB" id="5297084at2"/>
<dbReference type="GO" id="GO:0004176">
    <property type="term" value="F:ATP-dependent peptidase activity"/>
    <property type="evidence" value="ECO:0007669"/>
    <property type="project" value="InterPro"/>
</dbReference>
<dbReference type="GO" id="GO:0005524">
    <property type="term" value="F:ATP binding"/>
    <property type="evidence" value="ECO:0007669"/>
    <property type="project" value="InterPro"/>
</dbReference>
<sequence length="674" mass="76195">MAILDKKTNEFFGGKVVRKDLVRKVKVGANVPVYVLEFLLGKYCATDDTQAIESGLRLVNNTLAKNFINPDEANKAQSWVKEKGSYTFIDKVKVRLLASEDKYWAELVNFSNTQIHIPDNFVKQYERLLEGGIWAQVEMIYRYDEEQRGKRSPFWITKINPIQLASYDHNEYLAGRSGFTTEEWIDLLIRSIGLEPAGMDKRIKRLYLSRLIPMVETNYNFVELGPRGTGKSFVYRETTPYAILISGGKTTVANMFYNMSTRKVGLVGLWDVVAFDEVGGINLDDNYVVDIMKDYLESGSFSRGREEISAKASVCMLGNINQPVDILVKSSHLFQPFPDGLKDPALIDRLHFYLPGWEIAKMSAEMFTDHYGFVVDYLAEAFRELRKANFTESVDKYFALGTHLNARDSKAVRKTVSGFLKLLHPNGEFIKEELEEYLKIALECRRRVKEQLKKMLSYEYSHTSFSYIDQEIREERFVGVPEEGGRDLISTDPLPPGSAYTTFVGTDGRAALYRIEVGISAGTGKLKSSGGLSKSMKDSLSRAFDYLKSHKVEFGIGRDIDTTDFHVEGVDLLNTNIDCQIGVAFFVAMYSALKKRPLRSATLVLGDLSIQGNIKPLPSLNEPLQVGMDNGARRACIPIENKRHFFDVPADVVERVDPIFYGEPMVAAQKVMDD</sequence>
<dbReference type="InterPro" id="IPR027065">
    <property type="entry name" value="Lon_Prtase"/>
</dbReference>
<dbReference type="PANTHER" id="PTHR10046">
    <property type="entry name" value="ATP DEPENDENT LON PROTEASE FAMILY MEMBER"/>
    <property type="match status" value="1"/>
</dbReference>
<reference evidence="3" key="1">
    <citation type="journal article" date="2006" name="Nature">
        <title>Deciphering the evolution and metabolism of an anammox bacterium from a community genome.</title>
        <authorList>
            <person name="Strous M."/>
            <person name="Pelletier E."/>
            <person name="Mangenot S."/>
            <person name="Rattei T."/>
            <person name="Lehner A."/>
            <person name="Taylor M.W."/>
            <person name="Horn M."/>
            <person name="Daims H."/>
            <person name="Bartol-Mavel D."/>
            <person name="Wincker P."/>
            <person name="Barbe V."/>
            <person name="Fonknechten N."/>
            <person name="Vallenet D."/>
            <person name="Segurens B."/>
            <person name="Schenowitz-Truong C."/>
            <person name="Medigue C."/>
            <person name="Collingro A."/>
            <person name="Snel B."/>
            <person name="Dutilh B.E."/>
            <person name="OpDenCamp H.J.M."/>
            <person name="vanDerDrift C."/>
            <person name="Cirpus I."/>
            <person name="vanDePas-Schoonen K.T."/>
            <person name="Harhangi H.R."/>
            <person name="vanNiftrik L."/>
            <person name="Schmid M."/>
            <person name="Keltjens J."/>
            <person name="vanDeVossenberg J."/>
            <person name="Kartal B."/>
            <person name="Meier H."/>
            <person name="Frishman D."/>
            <person name="Huynen M.A."/>
            <person name="Mewes H."/>
            <person name="Weissenbach J."/>
            <person name="Jetten M.S.M."/>
            <person name="Wagner M."/>
            <person name="LePaslier D."/>
        </authorList>
    </citation>
    <scope>NUCLEOTIDE SEQUENCE</scope>
</reference>
<dbReference type="InterPro" id="IPR014721">
    <property type="entry name" value="Ribsml_uS5_D2-typ_fold_subgr"/>
</dbReference>
<dbReference type="Pfam" id="PF13337">
    <property type="entry name" value="BrxL_ATPase"/>
    <property type="match status" value="1"/>
</dbReference>
<dbReference type="EMBL" id="LT934425">
    <property type="protein sequence ID" value="SOH05390.1"/>
    <property type="molecule type" value="Genomic_DNA"/>
</dbReference>
<protein>
    <submittedName>
        <fullName evidence="3">Uncharacterized protein</fullName>
    </submittedName>
</protein>
<reference evidence="3" key="2">
    <citation type="submission" date="2006-01" db="EMBL/GenBank/DDBJ databases">
        <authorList>
            <person name="Genoscope"/>
        </authorList>
    </citation>
    <scope>NUCLEOTIDE SEQUENCE</scope>
</reference>
<dbReference type="NCBIfam" id="TIGR02653">
    <property type="entry name" value="Lon_rel_chp"/>
    <property type="match status" value="1"/>
</dbReference>
<reference evidence="5" key="3">
    <citation type="submission" date="2017-10" db="EMBL/GenBank/DDBJ databases">
        <authorList>
            <person name="Frank J."/>
        </authorList>
    </citation>
    <scope>NUCLEOTIDE SEQUENCE [LARGE SCALE GENOMIC DNA]</scope>
</reference>
<dbReference type="EMBL" id="CT573073">
    <property type="protein sequence ID" value="CAJ71901.1"/>
    <property type="molecule type" value="Genomic_DNA"/>
</dbReference>
<proteinExistence type="predicted"/>
<dbReference type="AlphaFoldDB" id="Q1PXE2"/>
<dbReference type="InterPro" id="IPR014061">
    <property type="entry name" value="BrxL-like"/>
</dbReference>
<dbReference type="Proteomes" id="UP000221734">
    <property type="component" value="Chromosome Kuenenia_stuttgartiensis_MBR1"/>
</dbReference>
<dbReference type="InterPro" id="IPR013473">
    <property type="entry name" value="BrxL"/>
</dbReference>
<evidence type="ECO:0000313" key="3">
    <source>
        <dbReference type="EMBL" id="CAJ71901.1"/>
    </source>
</evidence>
<evidence type="ECO:0000313" key="5">
    <source>
        <dbReference type="Proteomes" id="UP000221734"/>
    </source>
</evidence>
<evidence type="ECO:0000259" key="1">
    <source>
        <dbReference type="Pfam" id="PF05362"/>
    </source>
</evidence>